<reference evidence="2" key="1">
    <citation type="submission" date="2021-12" db="EMBL/GenBank/DDBJ databases">
        <authorList>
            <person name="King R."/>
        </authorList>
    </citation>
    <scope>NUCLEOTIDE SEQUENCE</scope>
</reference>
<protein>
    <submittedName>
        <fullName evidence="2">Uncharacterized protein</fullName>
    </submittedName>
</protein>
<sequence>MICNVTFTFILLVAAQICVASPVPEPDPYHKTHIRIHVPHEVHTLHHHHVSHVPVIKHVPIIKEVPVLKEVHVVKPVPIIKTVGVPIVHTEIIEKPVLVSHSHWH</sequence>
<keyword evidence="1" id="KW-0732">Signal</keyword>
<organism evidence="2 3">
    <name type="scientific">Diatraea saccharalis</name>
    <name type="common">sugarcane borer</name>
    <dbReference type="NCBI Taxonomy" id="40085"/>
    <lineage>
        <taxon>Eukaryota</taxon>
        <taxon>Metazoa</taxon>
        <taxon>Ecdysozoa</taxon>
        <taxon>Arthropoda</taxon>
        <taxon>Hexapoda</taxon>
        <taxon>Insecta</taxon>
        <taxon>Pterygota</taxon>
        <taxon>Neoptera</taxon>
        <taxon>Endopterygota</taxon>
        <taxon>Lepidoptera</taxon>
        <taxon>Glossata</taxon>
        <taxon>Ditrysia</taxon>
        <taxon>Pyraloidea</taxon>
        <taxon>Crambidae</taxon>
        <taxon>Crambinae</taxon>
        <taxon>Diatraea</taxon>
    </lineage>
</organism>
<dbReference type="AlphaFoldDB" id="A0A9N9RF19"/>
<evidence type="ECO:0000256" key="1">
    <source>
        <dbReference type="SAM" id="SignalP"/>
    </source>
</evidence>
<dbReference type="OrthoDB" id="307460at2759"/>
<gene>
    <name evidence="2" type="ORF">DIATSA_LOCUS12883</name>
</gene>
<feature type="chain" id="PRO_5040392518" evidence="1">
    <location>
        <begin position="21"/>
        <end position="105"/>
    </location>
</feature>
<dbReference type="EMBL" id="OU893339">
    <property type="protein sequence ID" value="CAG9795638.1"/>
    <property type="molecule type" value="Genomic_DNA"/>
</dbReference>
<reference evidence="2" key="2">
    <citation type="submission" date="2022-10" db="EMBL/GenBank/DDBJ databases">
        <authorList>
            <consortium name="ENA_rothamsted_submissions"/>
            <consortium name="culmorum"/>
            <person name="King R."/>
        </authorList>
    </citation>
    <scope>NUCLEOTIDE SEQUENCE</scope>
</reference>
<dbReference type="Proteomes" id="UP001153714">
    <property type="component" value="Chromosome 8"/>
</dbReference>
<name>A0A9N9RF19_9NEOP</name>
<proteinExistence type="predicted"/>
<accession>A0A9N9RF19</accession>
<evidence type="ECO:0000313" key="2">
    <source>
        <dbReference type="EMBL" id="CAG9795638.1"/>
    </source>
</evidence>
<feature type="signal peptide" evidence="1">
    <location>
        <begin position="1"/>
        <end position="20"/>
    </location>
</feature>
<keyword evidence="3" id="KW-1185">Reference proteome</keyword>
<evidence type="ECO:0000313" key="3">
    <source>
        <dbReference type="Proteomes" id="UP001153714"/>
    </source>
</evidence>